<organism evidence="11 12">
    <name type="scientific">Meganyctiphanes norvegica</name>
    <name type="common">Northern krill</name>
    <name type="synonym">Thysanopoda norvegica</name>
    <dbReference type="NCBI Taxonomy" id="48144"/>
    <lineage>
        <taxon>Eukaryota</taxon>
        <taxon>Metazoa</taxon>
        <taxon>Ecdysozoa</taxon>
        <taxon>Arthropoda</taxon>
        <taxon>Crustacea</taxon>
        <taxon>Multicrustacea</taxon>
        <taxon>Malacostraca</taxon>
        <taxon>Eumalacostraca</taxon>
        <taxon>Eucarida</taxon>
        <taxon>Euphausiacea</taxon>
        <taxon>Euphausiidae</taxon>
        <taxon>Meganyctiphanes</taxon>
    </lineage>
</organism>
<dbReference type="InterPro" id="IPR037278">
    <property type="entry name" value="ARFGAP/RecO"/>
</dbReference>
<dbReference type="InterPro" id="IPR051282">
    <property type="entry name" value="Arf-GAP_GTPase_ANK_PH"/>
</dbReference>
<dbReference type="GO" id="GO:0003924">
    <property type="term" value="F:GTPase activity"/>
    <property type="evidence" value="ECO:0007669"/>
    <property type="project" value="TreeGrafter"/>
</dbReference>
<dbReference type="InterPro" id="IPR038508">
    <property type="entry name" value="ArfGAP_dom_sf"/>
</dbReference>
<keyword evidence="12" id="KW-1185">Reference proteome</keyword>
<comment type="caution">
    <text evidence="11">The sequence shown here is derived from an EMBL/GenBank/DDBJ whole genome shotgun (WGS) entry which is preliminary data.</text>
</comment>
<keyword evidence="4 7" id="KW-0863">Zinc-finger</keyword>
<evidence type="ECO:0000259" key="9">
    <source>
        <dbReference type="PROSITE" id="PS50003"/>
    </source>
</evidence>
<keyword evidence="2" id="KW-0343">GTPase activation</keyword>
<evidence type="ECO:0000256" key="2">
    <source>
        <dbReference type="ARBA" id="ARBA00022468"/>
    </source>
</evidence>
<feature type="compositionally biased region" description="Low complexity" evidence="8">
    <location>
        <begin position="10"/>
        <end position="21"/>
    </location>
</feature>
<dbReference type="AlphaFoldDB" id="A0AAV2R8A3"/>
<feature type="domain" description="PH" evidence="9">
    <location>
        <begin position="44"/>
        <end position="208"/>
    </location>
</feature>
<evidence type="ECO:0000256" key="1">
    <source>
        <dbReference type="ARBA" id="ARBA00005430"/>
    </source>
</evidence>
<name>A0AAV2R8A3_MEGNR</name>
<dbReference type="SUPFAM" id="SSF50729">
    <property type="entry name" value="PH domain-like"/>
    <property type="match status" value="1"/>
</dbReference>
<feature type="compositionally biased region" description="Basic and acidic residues" evidence="8">
    <location>
        <begin position="319"/>
        <end position="330"/>
    </location>
</feature>
<dbReference type="InterPro" id="IPR001849">
    <property type="entry name" value="PH_domain"/>
</dbReference>
<dbReference type="GO" id="GO:0005096">
    <property type="term" value="F:GTPase activator activity"/>
    <property type="evidence" value="ECO:0007669"/>
    <property type="project" value="UniProtKB-KW"/>
</dbReference>
<dbReference type="InterPro" id="IPR011993">
    <property type="entry name" value="PH-like_dom_sf"/>
</dbReference>
<reference evidence="11 12" key="1">
    <citation type="submission" date="2024-05" db="EMBL/GenBank/DDBJ databases">
        <authorList>
            <person name="Wallberg A."/>
        </authorList>
    </citation>
    <scope>NUCLEOTIDE SEQUENCE [LARGE SCALE GENOMIC DNA]</scope>
</reference>
<feature type="domain" description="Arf-GAP" evidence="10">
    <location>
        <begin position="229"/>
        <end position="344"/>
    </location>
</feature>
<sequence>MDVLPPPPRKISTPSSTPTTSRKIRGKSIKDKRKNGKMGSGRAIPIKEGYLYKKSNKTIHKEWNKKYVTVCDNGTLSYYSSFHDYMEDGHGRDIFLQYTTVKVRGMHPCGTKSGESTPEHLSGIMNGFNLANQGLAPILNTVTSNFGTQNIRKSLRRRKSSGNKTEECEDSERYDFSIVSLDNKQWHFEADNHAERDEWITAIEKQTLSSLQRNESNKRQDKPETPINTQIITTIKNQVPGNLNCVDCDRPNPEWASINLGILMCIECSGIHRNLGSHISKVRSLDLDEWSPGPLSVMMGLGNATGNSIWEARPSQGKPKPDSSREDKERWIRTKYENKEFIVH</sequence>
<dbReference type="SMART" id="SM00233">
    <property type="entry name" value="PH"/>
    <property type="match status" value="1"/>
</dbReference>
<dbReference type="Proteomes" id="UP001497623">
    <property type="component" value="Unassembled WGS sequence"/>
</dbReference>
<dbReference type="FunFam" id="1.10.220.150:FF:000001">
    <property type="entry name" value="Arf-GAP with GTPase, ANK repeat and PH domain-containing protein 1"/>
    <property type="match status" value="1"/>
</dbReference>
<dbReference type="SUPFAM" id="SSF57863">
    <property type="entry name" value="ArfGap/RecO-like zinc finger"/>
    <property type="match status" value="1"/>
</dbReference>
<dbReference type="PROSITE" id="PS50003">
    <property type="entry name" value="PH_DOMAIN"/>
    <property type="match status" value="1"/>
</dbReference>
<feature type="region of interest" description="Disordered" evidence="8">
    <location>
        <begin position="308"/>
        <end position="330"/>
    </location>
</feature>
<feature type="compositionally biased region" description="Basic residues" evidence="8">
    <location>
        <begin position="22"/>
        <end position="36"/>
    </location>
</feature>
<dbReference type="EMBL" id="CAXKWB010016861">
    <property type="protein sequence ID" value="CAL4117321.1"/>
    <property type="molecule type" value="Genomic_DNA"/>
</dbReference>
<dbReference type="Gene3D" id="1.10.220.150">
    <property type="entry name" value="Arf GTPase activating protein"/>
    <property type="match status" value="1"/>
</dbReference>
<evidence type="ECO:0000256" key="7">
    <source>
        <dbReference type="PROSITE-ProRule" id="PRU00288"/>
    </source>
</evidence>
<dbReference type="PRINTS" id="PR00405">
    <property type="entry name" value="REVINTRACTNG"/>
</dbReference>
<feature type="region of interest" description="Disordered" evidence="8">
    <location>
        <begin position="1"/>
        <end position="40"/>
    </location>
</feature>
<dbReference type="InterPro" id="IPR001164">
    <property type="entry name" value="ArfGAP_dom"/>
</dbReference>
<feature type="non-terminal residue" evidence="11">
    <location>
        <position position="344"/>
    </location>
</feature>
<evidence type="ECO:0000259" key="10">
    <source>
        <dbReference type="PROSITE" id="PS50115"/>
    </source>
</evidence>
<evidence type="ECO:0000256" key="4">
    <source>
        <dbReference type="ARBA" id="ARBA00022771"/>
    </source>
</evidence>
<gene>
    <name evidence="11" type="ORF">MNOR_LOCUS21166</name>
</gene>
<keyword evidence="3" id="KW-0479">Metal-binding</keyword>
<dbReference type="Gene3D" id="2.30.29.30">
    <property type="entry name" value="Pleckstrin-homology domain (PH domain)/Phosphotyrosine-binding domain (PTB)"/>
    <property type="match status" value="1"/>
</dbReference>
<keyword evidence="5" id="KW-0862">Zinc</keyword>
<dbReference type="PROSITE" id="PS50115">
    <property type="entry name" value="ARFGAP"/>
    <property type="match status" value="1"/>
</dbReference>
<dbReference type="PANTHER" id="PTHR45819:SF5">
    <property type="entry name" value="CENTAURIN-GAMMA-1A"/>
    <property type="match status" value="1"/>
</dbReference>
<evidence type="ECO:0000256" key="3">
    <source>
        <dbReference type="ARBA" id="ARBA00022723"/>
    </source>
</evidence>
<evidence type="ECO:0000256" key="6">
    <source>
        <dbReference type="ARBA" id="ARBA00023043"/>
    </source>
</evidence>
<proteinExistence type="inferred from homology"/>
<protein>
    <submittedName>
        <fullName evidence="11">Uncharacterized protein</fullName>
    </submittedName>
</protein>
<evidence type="ECO:0000313" key="11">
    <source>
        <dbReference type="EMBL" id="CAL4117321.1"/>
    </source>
</evidence>
<dbReference type="Pfam" id="PF01412">
    <property type="entry name" value="ArfGap"/>
    <property type="match status" value="1"/>
</dbReference>
<dbReference type="PANTHER" id="PTHR45819">
    <property type="entry name" value="CENTAURIN-GAMMA-1A"/>
    <property type="match status" value="1"/>
</dbReference>
<dbReference type="GO" id="GO:0008270">
    <property type="term" value="F:zinc ion binding"/>
    <property type="evidence" value="ECO:0007669"/>
    <property type="project" value="UniProtKB-KW"/>
</dbReference>
<evidence type="ECO:0000256" key="5">
    <source>
        <dbReference type="ARBA" id="ARBA00022833"/>
    </source>
</evidence>
<comment type="similarity">
    <text evidence="1">Belongs to the centaurin gamma-like family.</text>
</comment>
<accession>A0AAV2R8A3</accession>
<evidence type="ECO:0000313" key="12">
    <source>
        <dbReference type="Proteomes" id="UP001497623"/>
    </source>
</evidence>
<keyword evidence="6" id="KW-0040">ANK repeat</keyword>
<dbReference type="SMART" id="SM00105">
    <property type="entry name" value="ArfGap"/>
    <property type="match status" value="1"/>
</dbReference>
<evidence type="ECO:0000256" key="8">
    <source>
        <dbReference type="SAM" id="MobiDB-lite"/>
    </source>
</evidence>